<dbReference type="InterPro" id="IPR014347">
    <property type="entry name" value="Tautomerase/MIF_sf"/>
</dbReference>
<gene>
    <name evidence="1" type="ORF">SAMN05216324_10465</name>
</gene>
<sequence length="140" mass="15623">MPLTYIHCPSGIFDNEAKNAMVAELTTIALKIEGLPDNDFVRSTAWTYIHEYDQTNCFKGGKPLNANGITVEINVFKGGLDFQRKGILISGFTEIIQRFTPTSTPVYILIRENETEDWGVLGNRITLDELFNPAEGAKPI</sequence>
<dbReference type="Gene3D" id="3.30.429.10">
    <property type="entry name" value="Macrophage Migration Inhibitory Factor"/>
    <property type="match status" value="2"/>
</dbReference>
<reference evidence="2" key="1">
    <citation type="submission" date="2016-10" db="EMBL/GenBank/DDBJ databases">
        <authorList>
            <person name="Varghese N."/>
            <person name="Submissions S."/>
        </authorList>
    </citation>
    <scope>NUCLEOTIDE SEQUENCE [LARGE SCALE GENOMIC DNA]</scope>
    <source>
        <strain evidence="2">SUR2</strain>
    </source>
</reference>
<dbReference type="SUPFAM" id="SSF55331">
    <property type="entry name" value="Tautomerase/MIF"/>
    <property type="match status" value="1"/>
</dbReference>
<evidence type="ECO:0000313" key="2">
    <source>
        <dbReference type="Proteomes" id="UP000182034"/>
    </source>
</evidence>
<dbReference type="EMBL" id="FPKW01000004">
    <property type="protein sequence ID" value="SFZ92962.1"/>
    <property type="molecule type" value="Genomic_DNA"/>
</dbReference>
<name>A0A1K2IKZ9_9FLAO</name>
<dbReference type="OrthoDB" id="9803586at2"/>
<dbReference type="AlphaFoldDB" id="A0A1K2IKZ9"/>
<dbReference type="STRING" id="1612149.SAMN05216324_10465"/>
<keyword evidence="2" id="KW-1185">Reference proteome</keyword>
<accession>A0A1K2IKZ9</accession>
<dbReference type="RefSeq" id="WP_072408542.1">
    <property type="nucleotide sequence ID" value="NZ_FPKW01000004.1"/>
</dbReference>
<organism evidence="1 2">
    <name type="scientific">Chryseobacterium limigenitum</name>
    <dbReference type="NCBI Taxonomy" id="1612149"/>
    <lineage>
        <taxon>Bacteria</taxon>
        <taxon>Pseudomonadati</taxon>
        <taxon>Bacteroidota</taxon>
        <taxon>Flavobacteriia</taxon>
        <taxon>Flavobacteriales</taxon>
        <taxon>Weeksellaceae</taxon>
        <taxon>Chryseobacterium group</taxon>
        <taxon>Chryseobacterium</taxon>
    </lineage>
</organism>
<proteinExistence type="predicted"/>
<protein>
    <submittedName>
        <fullName evidence="1">Phenylpyruvate tautomerase PptA, 4-oxalocrotonate tautomerase family</fullName>
    </submittedName>
</protein>
<dbReference type="Proteomes" id="UP000182034">
    <property type="component" value="Unassembled WGS sequence"/>
</dbReference>
<evidence type="ECO:0000313" key="1">
    <source>
        <dbReference type="EMBL" id="SFZ92962.1"/>
    </source>
</evidence>
<keyword evidence="1" id="KW-0670">Pyruvate</keyword>